<accession>A0A7Z1RZ32</accession>
<evidence type="ECO:0000256" key="2">
    <source>
        <dbReference type="SAM" id="Phobius"/>
    </source>
</evidence>
<sequence length="162" mass="18305">MQVNSQNDPVNSANDKSSDRKVDDLKRSASELNGLWKDLAILQTHTQQWSQSTLELFLLEFRNSVDAFKKRLVFQLLFVALLPLFLFSIAVGAGVVIYYFTLNLLAGYGAFIFTLGLILICLVLRSSYLKQFIGFECTKEQLKEGLHVSTQESTKTDSNEKT</sequence>
<feature type="region of interest" description="Disordered" evidence="1">
    <location>
        <begin position="1"/>
        <end position="22"/>
    </location>
</feature>
<feature type="transmembrane region" description="Helical" evidence="2">
    <location>
        <begin position="72"/>
        <end position="99"/>
    </location>
</feature>
<keyword evidence="2" id="KW-0812">Transmembrane</keyword>
<protein>
    <recommendedName>
        <fullName evidence="4">Phage holin family protein</fullName>
    </recommendedName>
</protein>
<gene>
    <name evidence="3" type="ORF">BCS90_04500</name>
</gene>
<evidence type="ECO:0000256" key="1">
    <source>
        <dbReference type="SAM" id="MobiDB-lite"/>
    </source>
</evidence>
<evidence type="ECO:0008006" key="4">
    <source>
        <dbReference type="Google" id="ProtNLM"/>
    </source>
</evidence>
<feature type="transmembrane region" description="Helical" evidence="2">
    <location>
        <begin position="105"/>
        <end position="124"/>
    </location>
</feature>
<feature type="compositionally biased region" description="Polar residues" evidence="1">
    <location>
        <begin position="1"/>
        <end position="15"/>
    </location>
</feature>
<evidence type="ECO:0000313" key="3">
    <source>
        <dbReference type="EMBL" id="PMP24093.1"/>
    </source>
</evidence>
<reference evidence="3" key="1">
    <citation type="submission" date="2016-07" db="EMBL/GenBank/DDBJ databases">
        <authorList>
            <person name="Kauffman K."/>
            <person name="Arevalo P."/>
            <person name="Polz M.F."/>
        </authorList>
    </citation>
    <scope>NUCLEOTIDE SEQUENCE</scope>
    <source>
        <strain evidence="3">10N.222.46.E12</strain>
    </source>
</reference>
<keyword evidence="2" id="KW-0472">Membrane</keyword>
<dbReference type="RefSeq" id="WP_010431936.1">
    <property type="nucleotide sequence ID" value="NZ_AP025481.1"/>
</dbReference>
<keyword evidence="2" id="KW-1133">Transmembrane helix</keyword>
<dbReference type="EMBL" id="MDBS01000067">
    <property type="protein sequence ID" value="PMP24093.1"/>
    <property type="molecule type" value="Genomic_DNA"/>
</dbReference>
<comment type="caution">
    <text evidence="3">The sequence shown here is derived from an EMBL/GenBank/DDBJ whole genome shotgun (WGS) entry which is preliminary data.</text>
</comment>
<reference evidence="3" key="2">
    <citation type="journal article" date="2018" name="Nature">
        <title>A major lineage of non-tailed dsDNA viruses as unrecognized killers of marine bacteria.</title>
        <authorList>
            <person name="Kauffman K.M."/>
            <person name="Hussain F.A."/>
            <person name="Yang J."/>
            <person name="Arevalo P."/>
            <person name="Brown J.M."/>
            <person name="Chang W.K."/>
            <person name="VanInsberghe D."/>
            <person name="Elsherbini J."/>
            <person name="Sharma R.S."/>
            <person name="Cutler M.B."/>
            <person name="Kelly L."/>
            <person name="Polz M.F."/>
        </authorList>
    </citation>
    <scope>NUCLEOTIDE SEQUENCE</scope>
    <source>
        <strain evidence="3">10N.222.46.E12</strain>
    </source>
</reference>
<proteinExistence type="predicted"/>
<name>A0A7Z1RZ32_9VIBR</name>
<organism evidence="3">
    <name type="scientific">Vibrio cyclitrophicus</name>
    <dbReference type="NCBI Taxonomy" id="47951"/>
    <lineage>
        <taxon>Bacteria</taxon>
        <taxon>Pseudomonadati</taxon>
        <taxon>Pseudomonadota</taxon>
        <taxon>Gammaproteobacteria</taxon>
        <taxon>Vibrionales</taxon>
        <taxon>Vibrionaceae</taxon>
        <taxon>Vibrio</taxon>
    </lineage>
</organism>
<dbReference type="AlphaFoldDB" id="A0A7Z1RZ32"/>